<reference evidence="4" key="1">
    <citation type="journal article" date="2019" name="Int. J. Syst. Evol. Microbiol.">
        <title>The Global Catalogue of Microorganisms (GCM) 10K type strain sequencing project: providing services to taxonomists for standard genome sequencing and annotation.</title>
        <authorList>
            <consortium name="The Broad Institute Genomics Platform"/>
            <consortium name="The Broad Institute Genome Sequencing Center for Infectious Disease"/>
            <person name="Wu L."/>
            <person name="Ma J."/>
        </authorList>
    </citation>
    <scope>NUCLEOTIDE SEQUENCE [LARGE SCALE GENOMIC DNA]</scope>
    <source>
        <strain evidence="4">CGMCC 1.15353</strain>
    </source>
</reference>
<proteinExistence type="predicted"/>
<comment type="caution">
    <text evidence="3">The sequence shown here is derived from an EMBL/GenBank/DDBJ whole genome shotgun (WGS) entry which is preliminary data.</text>
</comment>
<name>A0ABQ1Q793_9BACI</name>
<protein>
    <submittedName>
        <fullName evidence="3">Carboxylesterase</fullName>
    </submittedName>
</protein>
<dbReference type="InterPro" id="IPR029058">
    <property type="entry name" value="AB_hydrolase_fold"/>
</dbReference>
<feature type="transmembrane region" description="Helical" evidence="1">
    <location>
        <begin position="73"/>
        <end position="92"/>
    </location>
</feature>
<evidence type="ECO:0000313" key="4">
    <source>
        <dbReference type="Proteomes" id="UP000642571"/>
    </source>
</evidence>
<dbReference type="EMBL" id="BMIN01000010">
    <property type="protein sequence ID" value="GGD16282.1"/>
    <property type="molecule type" value="Genomic_DNA"/>
</dbReference>
<sequence>MTVGCLFIHGFGGAPYELEPLYKEIKEHSEWELSIPILPGHNEGESLKESEYMEWVHKAENDFKKLKAKCETIYIIGYSMGGVIAAYLSTIYKVDKLVLLSTSAHYIDISQIAKDLWKMAKDGIRGDLLENDLFHRYIRRMGNAPASASLQFQKLVGEFRPYFKQVTTPTLILQGGEDGLLPQKSARYIYNSIQSTKKTLHFLPQSKHMVCHGPDQADLIHMCFEFLSHSKRTESY</sequence>
<evidence type="ECO:0000256" key="1">
    <source>
        <dbReference type="SAM" id="Phobius"/>
    </source>
</evidence>
<dbReference type="PANTHER" id="PTHR11614">
    <property type="entry name" value="PHOSPHOLIPASE-RELATED"/>
    <property type="match status" value="1"/>
</dbReference>
<dbReference type="InterPro" id="IPR012354">
    <property type="entry name" value="Esterase_lipase"/>
</dbReference>
<dbReference type="Pfam" id="PF12146">
    <property type="entry name" value="Hydrolase_4"/>
    <property type="match status" value="1"/>
</dbReference>
<dbReference type="RefSeq" id="WP_188654239.1">
    <property type="nucleotide sequence ID" value="NZ_BMIN01000010.1"/>
</dbReference>
<dbReference type="SUPFAM" id="SSF53474">
    <property type="entry name" value="alpha/beta-Hydrolases"/>
    <property type="match status" value="1"/>
</dbReference>
<gene>
    <name evidence="3" type="ORF">GCM10011389_25050</name>
</gene>
<dbReference type="InterPro" id="IPR022742">
    <property type="entry name" value="Hydrolase_4"/>
</dbReference>
<evidence type="ECO:0000259" key="2">
    <source>
        <dbReference type="Pfam" id="PF12146"/>
    </source>
</evidence>
<accession>A0ABQ1Q793</accession>
<keyword evidence="1" id="KW-0472">Membrane</keyword>
<feature type="domain" description="Serine aminopeptidase S33" evidence="2">
    <location>
        <begin position="44"/>
        <end position="212"/>
    </location>
</feature>
<keyword evidence="1" id="KW-1133">Transmembrane helix</keyword>
<dbReference type="PIRSF" id="PIRSF017388">
    <property type="entry name" value="Esterase_lipase"/>
    <property type="match status" value="1"/>
</dbReference>
<dbReference type="Proteomes" id="UP000642571">
    <property type="component" value="Unassembled WGS sequence"/>
</dbReference>
<evidence type="ECO:0000313" key="3">
    <source>
        <dbReference type="EMBL" id="GGD16282.1"/>
    </source>
</evidence>
<organism evidence="3 4">
    <name type="scientific">Pontibacillus salipaludis</name>
    <dbReference type="NCBI Taxonomy" id="1697394"/>
    <lineage>
        <taxon>Bacteria</taxon>
        <taxon>Bacillati</taxon>
        <taxon>Bacillota</taxon>
        <taxon>Bacilli</taxon>
        <taxon>Bacillales</taxon>
        <taxon>Bacillaceae</taxon>
        <taxon>Pontibacillus</taxon>
    </lineage>
</organism>
<dbReference type="InterPro" id="IPR051044">
    <property type="entry name" value="MAG_DAG_Lipase"/>
</dbReference>
<keyword evidence="4" id="KW-1185">Reference proteome</keyword>
<keyword evidence="1" id="KW-0812">Transmembrane</keyword>
<dbReference type="Gene3D" id="3.40.50.1820">
    <property type="entry name" value="alpha/beta hydrolase"/>
    <property type="match status" value="1"/>
</dbReference>